<dbReference type="Proteomes" id="UP000246740">
    <property type="component" value="Unassembled WGS sequence"/>
</dbReference>
<sequence length="728" mass="77256">MMASQRLALQRATRNVSTIASTSRAASYVARTSVASLATASSSLLYARPASVSVARSMATHAAGTAATQARKPCADYISLSHPDGDATKGSKIADTLDRFSHSVLATYSRPQLIFTRGSGLDLYAAADPNSNKGHNERKYLDFSSGIAVNSLGHSDPEIAKIAADQSAKLVHASNLYHNEWSGELADRMVKLTHQHGGMGFEKGSKSPSPDSAGLKVFLANSGTEANEAALKFARKAAKVHPKGGDHKTGLVSFTNAFHGRTMGALAMTPNPKYQKPFAPLIGNVSTGEYNSFDNLDQLINENTAGVIVEPVQGEGGIYPAKVEWLEALRKRCDEVGAVLIYDEIQCGLYRGGTLWCHSEYPVSAHPDLVTMAKPLANGFPIGAVLMRDSIASLIAVGDHGTTFGGGPLTSRIAHHVLGRLSSQELGSSMKESSEALFGRLRELVATFPDLLADDAAAGKPSPRGKGLIVGVSTKDPAHAGKVVALARQRGLLILTAGSDTIRILPSLTVTREQVDKAVDIIESCLLVLRDEVSRSSSASASGLNASSSSQQQQQVRAFSTSAASRAAVSTGQASEVKANGSDIQALYTEFVKLGQSWPRDPLRPEIDFGKSIQAAAQTALLSIQSQAALHPEQVHAKVPGDPLPDPLPGPRNLTVAELEYARKSLELLQNLKDDGLAHEFPLPDSILHPASQPNYYDRLLKSLDAAAKGNKISMSFGEKLKRFFGSA</sequence>
<name>A0A317XL52_9BASI</name>
<dbReference type="FunCoup" id="A0A317XL52">
    <property type="interactions" value="140"/>
</dbReference>
<evidence type="ECO:0000256" key="3">
    <source>
        <dbReference type="ARBA" id="ARBA00022576"/>
    </source>
</evidence>
<organism evidence="7 8">
    <name type="scientific">Testicularia cyperi</name>
    <dbReference type="NCBI Taxonomy" id="1882483"/>
    <lineage>
        <taxon>Eukaryota</taxon>
        <taxon>Fungi</taxon>
        <taxon>Dikarya</taxon>
        <taxon>Basidiomycota</taxon>
        <taxon>Ustilaginomycotina</taxon>
        <taxon>Ustilaginomycetes</taxon>
        <taxon>Ustilaginales</taxon>
        <taxon>Anthracoideaceae</taxon>
        <taxon>Testicularia</taxon>
    </lineage>
</organism>
<evidence type="ECO:0000256" key="2">
    <source>
        <dbReference type="ARBA" id="ARBA00008954"/>
    </source>
</evidence>
<dbReference type="InterPro" id="IPR049704">
    <property type="entry name" value="Aminotrans_3_PPA_site"/>
</dbReference>
<gene>
    <name evidence="7" type="ORF">BCV70DRAFT_201257</name>
</gene>
<keyword evidence="5" id="KW-0663">Pyridoxal phosphate</keyword>
<dbReference type="FunFam" id="3.40.640.10:FF:000004">
    <property type="entry name" value="Acetylornithine aminotransferase"/>
    <property type="match status" value="1"/>
</dbReference>
<dbReference type="PANTHER" id="PTHR11986">
    <property type="entry name" value="AMINOTRANSFERASE CLASS III"/>
    <property type="match status" value="1"/>
</dbReference>
<dbReference type="GO" id="GO:0008483">
    <property type="term" value="F:transaminase activity"/>
    <property type="evidence" value="ECO:0007669"/>
    <property type="project" value="UniProtKB-KW"/>
</dbReference>
<protein>
    <submittedName>
        <fullName evidence="7">PLP-dependent transferase</fullName>
    </submittedName>
</protein>
<dbReference type="PANTHER" id="PTHR11986:SF79">
    <property type="entry name" value="ACETYLORNITHINE AMINOTRANSFERASE, MITOCHONDRIAL"/>
    <property type="match status" value="1"/>
</dbReference>
<dbReference type="GO" id="GO:0030170">
    <property type="term" value="F:pyridoxal phosphate binding"/>
    <property type="evidence" value="ECO:0007669"/>
    <property type="project" value="InterPro"/>
</dbReference>
<evidence type="ECO:0000313" key="7">
    <source>
        <dbReference type="EMBL" id="PWY99034.1"/>
    </source>
</evidence>
<dbReference type="AlphaFoldDB" id="A0A317XL52"/>
<keyword evidence="8" id="KW-1185">Reference proteome</keyword>
<dbReference type="InterPro" id="IPR015422">
    <property type="entry name" value="PyrdxlP-dep_Trfase_small"/>
</dbReference>
<accession>A0A317XL52</accession>
<dbReference type="InParanoid" id="A0A317XL52"/>
<dbReference type="Pfam" id="PF20180">
    <property type="entry name" value="UQCC2_CBP6"/>
    <property type="match status" value="1"/>
</dbReference>
<dbReference type="STRING" id="1882483.A0A317XL52"/>
<dbReference type="Gene3D" id="3.40.640.10">
    <property type="entry name" value="Type I PLP-dependent aspartate aminotransferase-like (Major domain)"/>
    <property type="match status" value="1"/>
</dbReference>
<dbReference type="InterPro" id="IPR005814">
    <property type="entry name" value="Aminotrans_3"/>
</dbReference>
<dbReference type="Pfam" id="PF00202">
    <property type="entry name" value="Aminotran_3"/>
    <property type="match status" value="1"/>
</dbReference>
<proteinExistence type="inferred from homology"/>
<dbReference type="GO" id="GO:0042802">
    <property type="term" value="F:identical protein binding"/>
    <property type="evidence" value="ECO:0007669"/>
    <property type="project" value="TreeGrafter"/>
</dbReference>
<reference evidence="7 8" key="1">
    <citation type="journal article" date="2018" name="Mol. Biol. Evol.">
        <title>Broad Genomic Sampling Reveals a Smut Pathogenic Ancestry of the Fungal Clade Ustilaginomycotina.</title>
        <authorList>
            <person name="Kijpornyongpan T."/>
            <person name="Mondo S.J."/>
            <person name="Barry K."/>
            <person name="Sandor L."/>
            <person name="Lee J."/>
            <person name="Lipzen A."/>
            <person name="Pangilinan J."/>
            <person name="LaButti K."/>
            <person name="Hainaut M."/>
            <person name="Henrissat B."/>
            <person name="Grigoriev I.V."/>
            <person name="Spatafora J.W."/>
            <person name="Aime M.C."/>
        </authorList>
    </citation>
    <scope>NUCLEOTIDE SEQUENCE [LARGE SCALE GENOMIC DNA]</scope>
    <source>
        <strain evidence="7 8">MCA 3645</strain>
    </source>
</reference>
<evidence type="ECO:0000256" key="5">
    <source>
        <dbReference type="ARBA" id="ARBA00022898"/>
    </source>
</evidence>
<keyword evidence="3" id="KW-0032">Aminotransferase</keyword>
<keyword evidence="4 7" id="KW-0808">Transferase</keyword>
<dbReference type="EMBL" id="KZ819196">
    <property type="protein sequence ID" value="PWY99034.1"/>
    <property type="molecule type" value="Genomic_DNA"/>
</dbReference>
<evidence type="ECO:0000256" key="6">
    <source>
        <dbReference type="SAM" id="MobiDB-lite"/>
    </source>
</evidence>
<dbReference type="InterPro" id="IPR015424">
    <property type="entry name" value="PyrdxlP-dep_Trfase"/>
</dbReference>
<dbReference type="SUPFAM" id="SSF53383">
    <property type="entry name" value="PLP-dependent transferases"/>
    <property type="match status" value="1"/>
</dbReference>
<dbReference type="InterPro" id="IPR015421">
    <property type="entry name" value="PyrdxlP-dep_Trfase_major"/>
</dbReference>
<dbReference type="CDD" id="cd00610">
    <property type="entry name" value="OAT_like"/>
    <property type="match status" value="1"/>
</dbReference>
<dbReference type="Gene3D" id="3.90.1150.10">
    <property type="entry name" value="Aspartate Aminotransferase, domain 1"/>
    <property type="match status" value="1"/>
</dbReference>
<feature type="region of interest" description="Disordered" evidence="6">
    <location>
        <begin position="539"/>
        <end position="559"/>
    </location>
</feature>
<evidence type="ECO:0000256" key="4">
    <source>
        <dbReference type="ARBA" id="ARBA00022679"/>
    </source>
</evidence>
<evidence type="ECO:0000313" key="8">
    <source>
        <dbReference type="Proteomes" id="UP000246740"/>
    </source>
</evidence>
<dbReference type="PROSITE" id="PS00600">
    <property type="entry name" value="AA_TRANSFER_CLASS_3"/>
    <property type="match status" value="1"/>
</dbReference>
<evidence type="ECO:0000256" key="1">
    <source>
        <dbReference type="ARBA" id="ARBA00001933"/>
    </source>
</evidence>
<dbReference type="GO" id="GO:0005759">
    <property type="term" value="C:mitochondrial matrix"/>
    <property type="evidence" value="ECO:0007669"/>
    <property type="project" value="TreeGrafter"/>
</dbReference>
<dbReference type="OrthoDB" id="10260828at2759"/>
<comment type="cofactor">
    <cofactor evidence="1">
        <name>pyridoxal 5'-phosphate</name>
        <dbReference type="ChEBI" id="CHEBI:597326"/>
    </cofactor>
</comment>
<dbReference type="InterPro" id="IPR050103">
    <property type="entry name" value="Class-III_PLP-dep_AT"/>
</dbReference>
<comment type="similarity">
    <text evidence="2">Belongs to the class-III pyridoxal-phosphate-dependent aminotransferase family.</text>
</comment>